<evidence type="ECO:0000313" key="2">
    <source>
        <dbReference type="EMBL" id="NLR76488.1"/>
    </source>
</evidence>
<feature type="transmembrane region" description="Helical" evidence="1">
    <location>
        <begin position="114"/>
        <end position="132"/>
    </location>
</feature>
<accession>A0A847SGV0</accession>
<feature type="transmembrane region" description="Helical" evidence="1">
    <location>
        <begin position="60"/>
        <end position="84"/>
    </location>
</feature>
<name>A0A847SGV0_9NEIS</name>
<evidence type="ECO:0000256" key="1">
    <source>
        <dbReference type="SAM" id="Phobius"/>
    </source>
</evidence>
<dbReference type="Pfam" id="PF02325">
    <property type="entry name" value="CCB3_YggT"/>
    <property type="match status" value="2"/>
</dbReference>
<dbReference type="RefSeq" id="WP_168878165.1">
    <property type="nucleotide sequence ID" value="NZ_JABAIM010000004.1"/>
</dbReference>
<feature type="transmembrane region" description="Helical" evidence="1">
    <location>
        <begin position="164"/>
        <end position="181"/>
    </location>
</feature>
<evidence type="ECO:0000313" key="3">
    <source>
        <dbReference type="Proteomes" id="UP000587991"/>
    </source>
</evidence>
<feature type="transmembrane region" description="Helical" evidence="1">
    <location>
        <begin position="6"/>
        <end position="26"/>
    </location>
</feature>
<comment type="caution">
    <text evidence="2">The sequence shown here is derived from an EMBL/GenBank/DDBJ whole genome shotgun (WGS) entry which is preliminary data.</text>
</comment>
<sequence length="194" mass="21435">MMQALGFILDTIIGFFILVLLLRFSLQCARASFNNPLSQFCISFTNWLVRPLRRVIPGLFGLDLATLVAALLVAWVLSLLSAWILQSTGFTLPLSVLLPFTLGLAVIKVMQVELYLLIGSAFVLCILSWTRAYHHPMAGLLNALVAPLLRPLQRVIPPVSGFDLSPLVLILVLQVILYFALPSLQQSLLRAVLL</sequence>
<dbReference type="GO" id="GO:0016020">
    <property type="term" value="C:membrane"/>
    <property type="evidence" value="ECO:0007669"/>
    <property type="project" value="InterPro"/>
</dbReference>
<gene>
    <name evidence="2" type="ORF">HF682_15075</name>
</gene>
<feature type="transmembrane region" description="Helical" evidence="1">
    <location>
        <begin position="90"/>
        <end position="107"/>
    </location>
</feature>
<dbReference type="AlphaFoldDB" id="A0A847SGV0"/>
<dbReference type="InterPro" id="IPR003425">
    <property type="entry name" value="CCB3/YggT"/>
</dbReference>
<proteinExistence type="predicted"/>
<protein>
    <submittedName>
        <fullName evidence="2">YggT family protein</fullName>
    </submittedName>
</protein>
<dbReference type="Proteomes" id="UP000587991">
    <property type="component" value="Unassembled WGS sequence"/>
</dbReference>
<organism evidence="2 3">
    <name type="scientific">Leeia aquatica</name>
    <dbReference type="NCBI Taxonomy" id="2725557"/>
    <lineage>
        <taxon>Bacteria</taxon>
        <taxon>Pseudomonadati</taxon>
        <taxon>Pseudomonadota</taxon>
        <taxon>Betaproteobacteria</taxon>
        <taxon>Neisseriales</taxon>
        <taxon>Leeiaceae</taxon>
        <taxon>Leeia</taxon>
    </lineage>
</organism>
<keyword evidence="1" id="KW-0472">Membrane</keyword>
<keyword evidence="1" id="KW-0812">Transmembrane</keyword>
<reference evidence="2 3" key="1">
    <citation type="submission" date="2020-04" db="EMBL/GenBank/DDBJ databases">
        <title>Draft genome of Leeia sp. IMCC25680.</title>
        <authorList>
            <person name="Song J."/>
            <person name="Cho J.-C."/>
        </authorList>
    </citation>
    <scope>NUCLEOTIDE SEQUENCE [LARGE SCALE GENOMIC DNA]</scope>
    <source>
        <strain evidence="2 3">IMCC25680</strain>
    </source>
</reference>
<keyword evidence="3" id="KW-1185">Reference proteome</keyword>
<dbReference type="EMBL" id="JABAIM010000004">
    <property type="protein sequence ID" value="NLR76488.1"/>
    <property type="molecule type" value="Genomic_DNA"/>
</dbReference>
<keyword evidence="1" id="KW-1133">Transmembrane helix</keyword>